<dbReference type="AlphaFoldDB" id="A0A0B4X6L9"/>
<keyword evidence="1" id="KW-0812">Transmembrane</keyword>
<geneLocation type="plasmid" evidence="2 3">
    <name>pRgalR602b</name>
</geneLocation>
<gene>
    <name evidence="2" type="ORF">RGR602_PB00187</name>
</gene>
<dbReference type="HOGENOM" id="CLU_2289391_0_0_5"/>
<keyword evidence="1" id="KW-0472">Membrane</keyword>
<evidence type="ECO:0000256" key="1">
    <source>
        <dbReference type="SAM" id="Phobius"/>
    </source>
</evidence>
<keyword evidence="2" id="KW-0614">Plasmid</keyword>
<dbReference type="Proteomes" id="UP000031368">
    <property type="component" value="Plasmid pRgalR602b"/>
</dbReference>
<feature type="transmembrane region" description="Helical" evidence="1">
    <location>
        <begin position="33"/>
        <end position="55"/>
    </location>
</feature>
<sequence>MSFRAFFRILLLIIIVSGGSAYAASLSITRTIFVLLPEFLVVQVAYFISLVYAVYRSGNADFCHPRPVYPASVKAAEELRRRGHDGINGSNVLHLHRTPET</sequence>
<keyword evidence="3" id="KW-1185">Reference proteome</keyword>
<evidence type="ECO:0000313" key="2">
    <source>
        <dbReference type="EMBL" id="AJD43724.1"/>
    </source>
</evidence>
<keyword evidence="1" id="KW-1133">Transmembrane helix</keyword>
<reference evidence="2 3" key="1">
    <citation type="submission" date="2013-11" db="EMBL/GenBank/DDBJ databases">
        <title>Complete genome sequence of Rhizobium gallicum bv. gallicum R602.</title>
        <authorList>
            <person name="Bustos P."/>
            <person name="Santamaria R.I."/>
            <person name="Lozano L."/>
            <person name="Acosta J.L."/>
            <person name="Ormeno-Orrillo E."/>
            <person name="Rogel M.A."/>
            <person name="Romero D."/>
            <person name="Cevallos M.A."/>
            <person name="Martinez-Romero E."/>
            <person name="Gonzalez V."/>
        </authorList>
    </citation>
    <scope>NUCLEOTIDE SEQUENCE [LARGE SCALE GENOMIC DNA]</scope>
    <source>
        <strain evidence="2 3">R602</strain>
        <plasmid evidence="2 3">pRgalR602b</plasmid>
    </source>
</reference>
<dbReference type="EMBL" id="CP006879">
    <property type="protein sequence ID" value="AJD43724.1"/>
    <property type="molecule type" value="Genomic_DNA"/>
</dbReference>
<proteinExistence type="predicted"/>
<name>A0A0B4X6L9_9HYPH</name>
<dbReference type="KEGG" id="rga:RGR602_PB00187"/>
<evidence type="ECO:0000313" key="3">
    <source>
        <dbReference type="Proteomes" id="UP000031368"/>
    </source>
</evidence>
<protein>
    <recommendedName>
        <fullName evidence="4">Exopolysaccharide production repressor protein</fullName>
    </recommendedName>
</protein>
<evidence type="ECO:0008006" key="4">
    <source>
        <dbReference type="Google" id="ProtNLM"/>
    </source>
</evidence>
<organism evidence="2 3">
    <name type="scientific">Rhizobium gallicum bv. gallicum R602sp</name>
    <dbReference type="NCBI Taxonomy" id="1041138"/>
    <lineage>
        <taxon>Bacteria</taxon>
        <taxon>Pseudomonadati</taxon>
        <taxon>Pseudomonadota</taxon>
        <taxon>Alphaproteobacteria</taxon>
        <taxon>Hyphomicrobiales</taxon>
        <taxon>Rhizobiaceae</taxon>
        <taxon>Rhizobium/Agrobacterium group</taxon>
        <taxon>Rhizobium</taxon>
    </lineage>
</organism>
<accession>A0A0B4X6L9</accession>